<dbReference type="Gene3D" id="1.10.10.690">
    <property type="entry name" value="YidB-like"/>
    <property type="match status" value="1"/>
</dbReference>
<feature type="region of interest" description="Disordered" evidence="1">
    <location>
        <begin position="109"/>
        <end position="168"/>
    </location>
</feature>
<dbReference type="EMBL" id="JAMZEJ010000002">
    <property type="protein sequence ID" value="MCQ8239777.1"/>
    <property type="molecule type" value="Genomic_DNA"/>
</dbReference>
<dbReference type="Pfam" id="PF20159">
    <property type="entry name" value="YidB"/>
    <property type="match status" value="1"/>
</dbReference>
<keyword evidence="3" id="KW-1185">Reference proteome</keyword>
<dbReference type="InterPro" id="IPR027405">
    <property type="entry name" value="YidB-like"/>
</dbReference>
<evidence type="ECO:0000256" key="1">
    <source>
        <dbReference type="SAM" id="MobiDB-lite"/>
    </source>
</evidence>
<sequence length="168" mass="16787">MSGILGNLGGLLGGLVGQEQHGAAGGLLDHALGAAGGIPGILDRLEQAGMGDKARSWISAHDGNLPISPEEVSRVFPPEQLDGWAQRFGLPAGTAAAVLSHLLPRAVDQATPNGQVTDAAPATTRDAEDQAFTDDAPAPAAAPRGASGDGSQGGPDLSGMMGRILDGR</sequence>
<accession>A0ABT1VTW7</accession>
<protein>
    <submittedName>
        <fullName evidence="2">YidB family protein</fullName>
    </submittedName>
</protein>
<organism evidence="2 3">
    <name type="scientific">Rhizosaccharibacter radicis</name>
    <dbReference type="NCBI Taxonomy" id="2782605"/>
    <lineage>
        <taxon>Bacteria</taxon>
        <taxon>Pseudomonadati</taxon>
        <taxon>Pseudomonadota</taxon>
        <taxon>Alphaproteobacteria</taxon>
        <taxon>Acetobacterales</taxon>
        <taxon>Acetobacteraceae</taxon>
        <taxon>Rhizosaccharibacter</taxon>
    </lineage>
</organism>
<dbReference type="RefSeq" id="WP_422918528.1">
    <property type="nucleotide sequence ID" value="NZ_JAMZEJ010000002.1"/>
</dbReference>
<reference evidence="2 3" key="1">
    <citation type="submission" date="2022-06" db="EMBL/GenBank/DDBJ databases">
        <title>Rhizosaccharibacter gen. nov. sp. nov. KSS12, endophytic bacteria isolated from sugarcane.</title>
        <authorList>
            <person name="Pitiwittayakul N."/>
        </authorList>
    </citation>
    <scope>NUCLEOTIDE SEQUENCE [LARGE SCALE GENOMIC DNA]</scope>
    <source>
        <strain evidence="2 3">KSS12</strain>
    </source>
</reference>
<name>A0ABT1VTW7_9PROT</name>
<evidence type="ECO:0000313" key="2">
    <source>
        <dbReference type="EMBL" id="MCQ8239777.1"/>
    </source>
</evidence>
<dbReference type="InterPro" id="IPR045372">
    <property type="entry name" value="YidB"/>
</dbReference>
<gene>
    <name evidence="2" type="ORF">NFI88_02840</name>
</gene>
<dbReference type="SUPFAM" id="SSF140804">
    <property type="entry name" value="YidB-like"/>
    <property type="match status" value="1"/>
</dbReference>
<proteinExistence type="predicted"/>
<feature type="compositionally biased region" description="Low complexity" evidence="1">
    <location>
        <begin position="134"/>
        <end position="146"/>
    </location>
</feature>
<comment type="caution">
    <text evidence="2">The sequence shown here is derived from an EMBL/GenBank/DDBJ whole genome shotgun (WGS) entry which is preliminary data.</text>
</comment>
<dbReference type="Proteomes" id="UP001524547">
    <property type="component" value="Unassembled WGS sequence"/>
</dbReference>
<evidence type="ECO:0000313" key="3">
    <source>
        <dbReference type="Proteomes" id="UP001524547"/>
    </source>
</evidence>